<evidence type="ECO:0000256" key="1">
    <source>
        <dbReference type="ARBA" id="ARBA00022737"/>
    </source>
</evidence>
<dbReference type="OrthoDB" id="10250354at2759"/>
<evidence type="ECO:0000256" key="5">
    <source>
        <dbReference type="SAM" id="MobiDB-lite"/>
    </source>
</evidence>
<feature type="repeat" description="TPR" evidence="4">
    <location>
        <begin position="385"/>
        <end position="418"/>
    </location>
</feature>
<keyword evidence="1" id="KW-0677">Repeat</keyword>
<feature type="compositionally biased region" description="Polar residues" evidence="5">
    <location>
        <begin position="13"/>
        <end position="32"/>
    </location>
</feature>
<feature type="region of interest" description="Disordered" evidence="5">
    <location>
        <begin position="1"/>
        <end position="150"/>
    </location>
</feature>
<dbReference type="PROSITE" id="PS50005">
    <property type="entry name" value="TPR"/>
    <property type="match status" value="5"/>
</dbReference>
<dbReference type="Proteomes" id="UP000799439">
    <property type="component" value="Unassembled WGS sequence"/>
</dbReference>
<feature type="compositionally biased region" description="Basic and acidic residues" evidence="5">
    <location>
        <begin position="129"/>
        <end position="149"/>
    </location>
</feature>
<feature type="compositionally biased region" description="Basic and acidic residues" evidence="5">
    <location>
        <begin position="33"/>
        <end position="51"/>
    </location>
</feature>
<evidence type="ECO:0000256" key="4">
    <source>
        <dbReference type="PROSITE-ProRule" id="PRU00339"/>
    </source>
</evidence>
<comment type="caution">
    <text evidence="7">The sequence shown here is derived from an EMBL/GenBank/DDBJ whole genome shotgun (WGS) entry which is preliminary data.</text>
</comment>
<feature type="compositionally biased region" description="Basic and acidic residues" evidence="5">
    <location>
        <begin position="71"/>
        <end position="85"/>
    </location>
</feature>
<dbReference type="InterPro" id="IPR036869">
    <property type="entry name" value="J_dom_sf"/>
</dbReference>
<dbReference type="FunFam" id="1.10.287.110:FF:000055">
    <property type="entry name" value="DnaJ subfamily C member 7"/>
    <property type="match status" value="1"/>
</dbReference>
<dbReference type="CDD" id="cd06257">
    <property type="entry name" value="DnaJ"/>
    <property type="match status" value="1"/>
</dbReference>
<feature type="domain" description="J" evidence="6">
    <location>
        <begin position="511"/>
        <end position="576"/>
    </location>
</feature>
<dbReference type="SUPFAM" id="SSF46565">
    <property type="entry name" value="Chaperone J-domain"/>
    <property type="match status" value="1"/>
</dbReference>
<dbReference type="Gene3D" id="1.25.40.10">
    <property type="entry name" value="Tetratricopeptide repeat domain"/>
    <property type="match status" value="1"/>
</dbReference>
<evidence type="ECO:0000259" key="6">
    <source>
        <dbReference type="PROSITE" id="PS50076"/>
    </source>
</evidence>
<dbReference type="Pfam" id="PF07719">
    <property type="entry name" value="TPR_2"/>
    <property type="match status" value="2"/>
</dbReference>
<dbReference type="InterPro" id="IPR001623">
    <property type="entry name" value="DnaJ_domain"/>
</dbReference>
<accession>A0A9P4MEG2</accession>
<dbReference type="PANTHER" id="PTHR44200">
    <property type="entry name" value="DNAJ HOMOLOG SUBFAMILY C MEMBER 7"/>
    <property type="match status" value="1"/>
</dbReference>
<feature type="repeat" description="TPR" evidence="4">
    <location>
        <begin position="154"/>
        <end position="187"/>
    </location>
</feature>
<dbReference type="PROSITE" id="PS00636">
    <property type="entry name" value="DNAJ_1"/>
    <property type="match status" value="1"/>
</dbReference>
<dbReference type="Gene3D" id="1.10.287.110">
    <property type="entry name" value="DnaJ domain"/>
    <property type="match status" value="1"/>
</dbReference>
<dbReference type="PRINTS" id="PR00625">
    <property type="entry name" value="JDOMAIN"/>
</dbReference>
<dbReference type="Pfam" id="PF14559">
    <property type="entry name" value="TPR_19"/>
    <property type="match status" value="1"/>
</dbReference>
<dbReference type="PANTHER" id="PTHR44200:SF1">
    <property type="entry name" value="DNAJ HOMOLOG SUBFAMILY C MEMBER 7"/>
    <property type="match status" value="1"/>
</dbReference>
<keyword evidence="2 4" id="KW-0802">TPR repeat</keyword>
<dbReference type="EMBL" id="ML996090">
    <property type="protein sequence ID" value="KAF2149937.1"/>
    <property type="molecule type" value="Genomic_DNA"/>
</dbReference>
<evidence type="ECO:0000256" key="2">
    <source>
        <dbReference type="ARBA" id="ARBA00022803"/>
    </source>
</evidence>
<dbReference type="InterPro" id="IPR013105">
    <property type="entry name" value="TPR_2"/>
</dbReference>
<gene>
    <name evidence="7" type="ORF">K461DRAFT_259879</name>
</gene>
<feature type="repeat" description="TPR" evidence="4">
    <location>
        <begin position="188"/>
        <end position="221"/>
    </location>
</feature>
<protein>
    <submittedName>
        <fullName evidence="7">Small glutamine-rich tetratricopeptide repeat-containing protein A</fullName>
    </submittedName>
</protein>
<reference evidence="7" key="1">
    <citation type="journal article" date="2020" name="Stud. Mycol.">
        <title>101 Dothideomycetes genomes: a test case for predicting lifestyles and emergence of pathogens.</title>
        <authorList>
            <person name="Haridas S."/>
            <person name="Albert R."/>
            <person name="Binder M."/>
            <person name="Bloem J."/>
            <person name="Labutti K."/>
            <person name="Salamov A."/>
            <person name="Andreopoulos B."/>
            <person name="Baker S."/>
            <person name="Barry K."/>
            <person name="Bills G."/>
            <person name="Bluhm B."/>
            <person name="Cannon C."/>
            <person name="Castanera R."/>
            <person name="Culley D."/>
            <person name="Daum C."/>
            <person name="Ezra D."/>
            <person name="Gonzalez J."/>
            <person name="Henrissat B."/>
            <person name="Kuo A."/>
            <person name="Liang C."/>
            <person name="Lipzen A."/>
            <person name="Lutzoni F."/>
            <person name="Magnuson J."/>
            <person name="Mondo S."/>
            <person name="Nolan M."/>
            <person name="Ohm R."/>
            <person name="Pangilinan J."/>
            <person name="Park H.-J."/>
            <person name="Ramirez L."/>
            <person name="Alfaro M."/>
            <person name="Sun H."/>
            <person name="Tritt A."/>
            <person name="Yoshinaga Y."/>
            <person name="Zwiers L.-H."/>
            <person name="Turgeon B."/>
            <person name="Goodwin S."/>
            <person name="Spatafora J."/>
            <person name="Crous P."/>
            <person name="Grigoriev I."/>
        </authorList>
    </citation>
    <scope>NUCLEOTIDE SEQUENCE</scope>
    <source>
        <strain evidence="7">CBS 260.36</strain>
    </source>
</reference>
<dbReference type="InterPro" id="IPR018253">
    <property type="entry name" value="DnaJ_domain_CS"/>
</dbReference>
<feature type="region of interest" description="Disordered" evidence="5">
    <location>
        <begin position="632"/>
        <end position="653"/>
    </location>
</feature>
<dbReference type="Pfam" id="PF00226">
    <property type="entry name" value="DnaJ"/>
    <property type="match status" value="1"/>
</dbReference>
<feature type="repeat" description="TPR" evidence="4">
    <location>
        <begin position="423"/>
        <end position="456"/>
    </location>
</feature>
<dbReference type="FunFam" id="1.25.40.10:FF:000097">
    <property type="entry name" value="DnaJ homolog subfamily C member 7 homolog"/>
    <property type="match status" value="1"/>
</dbReference>
<dbReference type="SUPFAM" id="SSF48452">
    <property type="entry name" value="TPR-like"/>
    <property type="match status" value="2"/>
</dbReference>
<dbReference type="AlphaFoldDB" id="A0A9P4MEG2"/>
<dbReference type="Pfam" id="PF00515">
    <property type="entry name" value="TPR_1"/>
    <property type="match status" value="1"/>
</dbReference>
<dbReference type="SMART" id="SM00028">
    <property type="entry name" value="TPR"/>
    <property type="match status" value="7"/>
</dbReference>
<evidence type="ECO:0000256" key="3">
    <source>
        <dbReference type="ARBA" id="ARBA00023186"/>
    </source>
</evidence>
<evidence type="ECO:0000313" key="8">
    <source>
        <dbReference type="Proteomes" id="UP000799439"/>
    </source>
</evidence>
<feature type="repeat" description="TPR" evidence="4">
    <location>
        <begin position="339"/>
        <end position="372"/>
    </location>
</feature>
<dbReference type="PROSITE" id="PS50076">
    <property type="entry name" value="DNAJ_2"/>
    <property type="match status" value="1"/>
</dbReference>
<keyword evidence="3" id="KW-0143">Chaperone</keyword>
<proteinExistence type="predicted"/>
<organism evidence="7 8">
    <name type="scientific">Myriangium duriaei CBS 260.36</name>
    <dbReference type="NCBI Taxonomy" id="1168546"/>
    <lineage>
        <taxon>Eukaryota</taxon>
        <taxon>Fungi</taxon>
        <taxon>Dikarya</taxon>
        <taxon>Ascomycota</taxon>
        <taxon>Pezizomycotina</taxon>
        <taxon>Dothideomycetes</taxon>
        <taxon>Dothideomycetidae</taxon>
        <taxon>Myriangiales</taxon>
        <taxon>Myriangiaceae</taxon>
        <taxon>Myriangium</taxon>
    </lineage>
</organism>
<dbReference type="InterPro" id="IPR011990">
    <property type="entry name" value="TPR-like_helical_dom_sf"/>
</dbReference>
<name>A0A9P4MEG2_9PEZI</name>
<evidence type="ECO:0000313" key="7">
    <source>
        <dbReference type="EMBL" id="KAF2149937.1"/>
    </source>
</evidence>
<dbReference type="SMART" id="SM00271">
    <property type="entry name" value="DnaJ"/>
    <property type="match status" value="1"/>
</dbReference>
<keyword evidence="8" id="KW-1185">Reference proteome</keyword>
<dbReference type="InterPro" id="IPR052758">
    <property type="entry name" value="SRC_co-chaperone"/>
</dbReference>
<feature type="compositionally biased region" description="Polar residues" evidence="5">
    <location>
        <begin position="103"/>
        <end position="127"/>
    </location>
</feature>
<sequence length="653" mass="71314">MVLPKLFTRKKSTPTAATSEPASPTSLRSNSRSPEKQSRKSRESFQRERLSQSHSFPATSPRSSRRSPTKSRSEHPLNLHPDELRALSYSRSASHYASMGSEAEQNGASAPTSPVNGTATGPQTNGVNGEKHDEAPAPPPHKESPKDEAAPVDAEAFKAAGNKFFKERAWQKAIDEYTKAVEADTKSATYRSNRAAAYMSAGQYLQALEDCRMADELDPNNQKTLHRLARIYTSLGRPDEALDVYDRIQPAATAKDKSPATVMKSHITQAEQLLRDGTSGSMAIYALDQAVRGLGPGVFEPRKWKLLRGEAYLKMGTVNSLGDAQNIAMSMLRSNSADPDALVLRGRALYGQGENEKAIQHFRQALSCDPDFKEAVRYLRMVQKLDRQKEEGNTHFKAGRYQDAVRVYTEALEVDPSNKGTNSKILQNRALCNTKLKEWTKAIEDCDKALKLDPTYTKAKKTRAKALGESGDWEEAVRVLKDIAENNPNEPGIQKEVKQAELELKKSKRKDYYKILGVDKDAGDSEIKKAYRKLAIVHHPDKNPDDPQAEERFKDIGEAYETLSDPQKRQRFDSGEDLMDPSDMFGGGGMGGMGGMSGGIPADVLFNMMNGGGMGGGGPQFSFGGGGGGGNPFGGAGGQQRRGQGFPGGFPFG</sequence>
<dbReference type="InterPro" id="IPR019734">
    <property type="entry name" value="TPR_rpt"/>
</dbReference>